<dbReference type="SUPFAM" id="SSF50978">
    <property type="entry name" value="WD40 repeat-like"/>
    <property type="match status" value="1"/>
</dbReference>
<dbReference type="InterPro" id="IPR015943">
    <property type="entry name" value="WD40/YVTN_repeat-like_dom_sf"/>
</dbReference>
<evidence type="ECO:0000256" key="2">
    <source>
        <dbReference type="ARBA" id="ARBA00022574"/>
    </source>
</evidence>
<dbReference type="CDD" id="cd00200">
    <property type="entry name" value="WD40"/>
    <property type="match status" value="1"/>
</dbReference>
<dbReference type="SUPFAM" id="SSF81383">
    <property type="entry name" value="F-box domain"/>
    <property type="match status" value="1"/>
</dbReference>
<dbReference type="Pfam" id="PF00400">
    <property type="entry name" value="WD40"/>
    <property type="match status" value="5"/>
</dbReference>
<keyword evidence="3" id="KW-0677">Repeat</keyword>
<reference evidence="7" key="1">
    <citation type="journal article" date="2020" name="Stud. Mycol.">
        <title>101 Dothideomycetes genomes: a test case for predicting lifestyles and emergence of pathogens.</title>
        <authorList>
            <person name="Haridas S."/>
            <person name="Albert R."/>
            <person name="Binder M."/>
            <person name="Bloem J."/>
            <person name="Labutti K."/>
            <person name="Salamov A."/>
            <person name="Andreopoulos B."/>
            <person name="Baker S."/>
            <person name="Barry K."/>
            <person name="Bills G."/>
            <person name="Bluhm B."/>
            <person name="Cannon C."/>
            <person name="Castanera R."/>
            <person name="Culley D."/>
            <person name="Daum C."/>
            <person name="Ezra D."/>
            <person name="Gonzalez J."/>
            <person name="Henrissat B."/>
            <person name="Kuo A."/>
            <person name="Liang C."/>
            <person name="Lipzen A."/>
            <person name="Lutzoni F."/>
            <person name="Magnuson J."/>
            <person name="Mondo S."/>
            <person name="Nolan M."/>
            <person name="Ohm R."/>
            <person name="Pangilinan J."/>
            <person name="Park H.-J."/>
            <person name="Ramirez L."/>
            <person name="Alfaro M."/>
            <person name="Sun H."/>
            <person name="Tritt A."/>
            <person name="Yoshinaga Y."/>
            <person name="Zwiers L.-H."/>
            <person name="Turgeon B."/>
            <person name="Goodwin S."/>
            <person name="Spatafora J."/>
            <person name="Crous P."/>
            <person name="Grigoriev I."/>
        </authorList>
    </citation>
    <scope>NUCLEOTIDE SEQUENCE</scope>
    <source>
        <strain evidence="7">ATCC 16933</strain>
    </source>
</reference>
<dbReference type="InterPro" id="IPR053299">
    <property type="entry name" value="ASTRA_WD_repeat"/>
</dbReference>
<dbReference type="PROSITE" id="PS50082">
    <property type="entry name" value="WD_REPEATS_2"/>
    <property type="match status" value="5"/>
</dbReference>
<feature type="compositionally biased region" description="Low complexity" evidence="5">
    <location>
        <begin position="505"/>
        <end position="525"/>
    </location>
</feature>
<feature type="region of interest" description="Disordered" evidence="5">
    <location>
        <begin position="364"/>
        <end position="438"/>
    </location>
</feature>
<dbReference type="Gene3D" id="2.130.10.10">
    <property type="entry name" value="YVTN repeat-like/Quinoprotein amine dehydrogenase"/>
    <property type="match status" value="2"/>
</dbReference>
<name>A0A6A6NW67_9PEZI</name>
<feature type="region of interest" description="Disordered" evidence="5">
    <location>
        <begin position="505"/>
        <end position="528"/>
    </location>
</feature>
<feature type="repeat" description="WD" evidence="4">
    <location>
        <begin position="967"/>
        <end position="1007"/>
    </location>
</feature>
<feature type="compositionally biased region" description="Basic and acidic residues" evidence="5">
    <location>
        <begin position="264"/>
        <end position="284"/>
    </location>
</feature>
<dbReference type="InterPro" id="IPR020472">
    <property type="entry name" value="WD40_PAC1"/>
</dbReference>
<evidence type="ECO:0000259" key="6">
    <source>
        <dbReference type="PROSITE" id="PS50181"/>
    </source>
</evidence>
<feature type="compositionally biased region" description="Polar residues" evidence="5">
    <location>
        <begin position="139"/>
        <end position="156"/>
    </location>
</feature>
<feature type="region of interest" description="Disordered" evidence="5">
    <location>
        <begin position="548"/>
        <end position="570"/>
    </location>
</feature>
<keyword evidence="2 4" id="KW-0853">WD repeat</keyword>
<dbReference type="PROSITE" id="PS50181">
    <property type="entry name" value="FBOX"/>
    <property type="match status" value="1"/>
</dbReference>
<feature type="compositionally biased region" description="Polar residues" evidence="5">
    <location>
        <begin position="410"/>
        <end position="422"/>
    </location>
</feature>
<dbReference type="Proteomes" id="UP000799766">
    <property type="component" value="Unassembled WGS sequence"/>
</dbReference>
<dbReference type="Pfam" id="PF12937">
    <property type="entry name" value="F-box-like"/>
    <property type="match status" value="1"/>
</dbReference>
<dbReference type="Gene3D" id="1.20.1280.50">
    <property type="match status" value="1"/>
</dbReference>
<feature type="compositionally biased region" description="Polar residues" evidence="5">
    <location>
        <begin position="285"/>
        <end position="307"/>
    </location>
</feature>
<dbReference type="InterPro" id="IPR036047">
    <property type="entry name" value="F-box-like_dom_sf"/>
</dbReference>
<dbReference type="InterPro" id="IPR001810">
    <property type="entry name" value="F-box_dom"/>
</dbReference>
<feature type="domain" description="F-box" evidence="6">
    <location>
        <begin position="616"/>
        <end position="662"/>
    </location>
</feature>
<feature type="compositionally biased region" description="Low complexity" evidence="5">
    <location>
        <begin position="548"/>
        <end position="557"/>
    </location>
</feature>
<dbReference type="SMART" id="SM00320">
    <property type="entry name" value="WD40"/>
    <property type="match status" value="6"/>
</dbReference>
<gene>
    <name evidence="7" type="ORF">BDY21DRAFT_415945</name>
</gene>
<evidence type="ECO:0000256" key="4">
    <source>
        <dbReference type="PROSITE-ProRule" id="PRU00221"/>
    </source>
</evidence>
<evidence type="ECO:0000313" key="8">
    <source>
        <dbReference type="Proteomes" id="UP000799766"/>
    </source>
</evidence>
<sequence>MTAESARGAEEEEEEEAVVDGRGAESSAGSSGGEEENEERRSDLTVRPVVVQSASESEVEFARRKGESGVVEEASGSRRIAISNSVAPAPNPKDSALGVRSAREPQNDNGAPENRARIDHVEEEHEGADAGPSMGHAFQNGSQESPLSIRQNSPANSELELEPRPGGVKAPIGTAVDQPTPDPGASSSMARPSSVHRAPLRERPHSTYTIWPEASSFQASSSYTNSPFYVAFEGRGYQRENRSSNPLTRVSEVVRGRSGSRPRRPSESLDRFIDGEHVDGEPSQKSKLSRTASTFKAATGTIRGSLSRTKRALSKVNQGDQSGEGPERSGSTVSLTSTYSTSSNSAPLSSFTFSGEPSSYFATAAPSASRLQQQKVKSHLRAISSAHFHLHHPDASSSSSASPGHRFLSRVTSFRRPSTSATMVPPSPRPETSGDDASSIYSQASMAPTGFQRGPFVASSADAYNQQYPAPREAYPLAAPAQNVLPNTVSNPAVNVPVGGGAARAAAAAQNMQQQRHQQQQQQQQSGHAYDLHMQMDEDALIAAAAAGMSGGPSAEGDSGEQQEEQPVSPGHLEHLSMYREFYTRRGQVQKDTESGVFLPDSAEAVAGENAPAVKYDPARRLPTELFADILGILDASSLAKCEAVSRSWRAVAGSRQVWRVVFLRKYRLRVHLDPAPLHVGGVGAGVVTPTKNFKQMYRARVQIEDNWQRGENGCRAIYFNGHTDSVYCCQFDEKKLITGSRDRTIRIWDMETSRCIKVIGGPQFMPKTQPTALPVHPSATVLSVNAENGTKYGESIFHTPEYYHTASILCLQYDEEIMVTGSSDSTCIVWDIRDVNNIQPIHQLVRHTGGVLDVAFDSRYIVSCSKDQQICVWERATGALVRVLTGHTGPVNAVQLRGNHLVSASGDGVARLWSMTTFQAIRDFASRDRGLAAVEFSDDAAHILAGGNDNCIYRFDVGTGELEHTYDGHSMLVRSLFLDSANGRVVSGSYDQSIRVYDFASGRHMA</sequence>
<dbReference type="InterPro" id="IPR036322">
    <property type="entry name" value="WD40_repeat_dom_sf"/>
</dbReference>
<dbReference type="PROSITE" id="PS00678">
    <property type="entry name" value="WD_REPEATS_1"/>
    <property type="match status" value="2"/>
</dbReference>
<dbReference type="PROSITE" id="PS50294">
    <property type="entry name" value="WD_REPEATS_REGION"/>
    <property type="match status" value="3"/>
</dbReference>
<feature type="compositionally biased region" description="Low complexity" evidence="5">
    <location>
        <begin position="20"/>
        <end position="29"/>
    </location>
</feature>
<dbReference type="EMBL" id="MU001685">
    <property type="protein sequence ID" value="KAF2455808.1"/>
    <property type="molecule type" value="Genomic_DNA"/>
</dbReference>
<evidence type="ECO:0000256" key="1">
    <source>
        <dbReference type="ARBA" id="ARBA00007968"/>
    </source>
</evidence>
<dbReference type="InterPro" id="IPR001680">
    <property type="entry name" value="WD40_rpt"/>
</dbReference>
<feature type="repeat" description="WD" evidence="4">
    <location>
        <begin position="845"/>
        <end position="884"/>
    </location>
</feature>
<feature type="non-terminal residue" evidence="7">
    <location>
        <position position="1007"/>
    </location>
</feature>
<feature type="repeat" description="WD" evidence="4">
    <location>
        <begin position="802"/>
        <end position="841"/>
    </location>
</feature>
<feature type="region of interest" description="Disordered" evidence="5">
    <location>
        <begin position="1"/>
        <end position="203"/>
    </location>
</feature>
<evidence type="ECO:0000313" key="7">
    <source>
        <dbReference type="EMBL" id="KAF2455808.1"/>
    </source>
</evidence>
<comment type="similarity">
    <text evidence="1">Belongs to the WD repeat MET30/SCONB/SCON-2 family.</text>
</comment>
<evidence type="ECO:0000256" key="3">
    <source>
        <dbReference type="ARBA" id="ARBA00022737"/>
    </source>
</evidence>
<protein>
    <recommendedName>
        <fullName evidence="6">F-box domain-containing protein</fullName>
    </recommendedName>
</protein>
<dbReference type="PANTHER" id="PTHR44156">
    <property type="entry name" value="SUPERNUMERARY LIMBS, ISOFORM B-RELATED"/>
    <property type="match status" value="1"/>
</dbReference>
<proteinExistence type="inferred from homology"/>
<feature type="repeat" description="WD" evidence="4">
    <location>
        <begin position="885"/>
        <end position="924"/>
    </location>
</feature>
<dbReference type="AlphaFoldDB" id="A0A6A6NW67"/>
<dbReference type="InterPro" id="IPR019775">
    <property type="entry name" value="WD40_repeat_CS"/>
</dbReference>
<keyword evidence="8" id="KW-1185">Reference proteome</keyword>
<feature type="compositionally biased region" description="Low complexity" evidence="5">
    <location>
        <begin position="329"/>
        <end position="349"/>
    </location>
</feature>
<feature type="repeat" description="WD" evidence="4">
    <location>
        <begin position="720"/>
        <end position="759"/>
    </location>
</feature>
<evidence type="ECO:0000256" key="5">
    <source>
        <dbReference type="SAM" id="MobiDB-lite"/>
    </source>
</evidence>
<accession>A0A6A6NW67</accession>
<feature type="compositionally biased region" description="Basic and acidic residues" evidence="5">
    <location>
        <begin position="114"/>
        <end position="123"/>
    </location>
</feature>
<organism evidence="7 8">
    <name type="scientific">Lineolata rhizophorae</name>
    <dbReference type="NCBI Taxonomy" id="578093"/>
    <lineage>
        <taxon>Eukaryota</taxon>
        <taxon>Fungi</taxon>
        <taxon>Dikarya</taxon>
        <taxon>Ascomycota</taxon>
        <taxon>Pezizomycotina</taxon>
        <taxon>Dothideomycetes</taxon>
        <taxon>Dothideomycetes incertae sedis</taxon>
        <taxon>Lineolatales</taxon>
        <taxon>Lineolataceae</taxon>
        <taxon>Lineolata</taxon>
    </lineage>
</organism>
<dbReference type="SMART" id="SM00256">
    <property type="entry name" value="FBOX"/>
    <property type="match status" value="1"/>
</dbReference>
<dbReference type="OrthoDB" id="19711at2759"/>
<dbReference type="PRINTS" id="PR00320">
    <property type="entry name" value="GPROTEINBRPT"/>
</dbReference>
<feature type="region of interest" description="Disordered" evidence="5">
    <location>
        <begin position="235"/>
        <end position="349"/>
    </location>
</feature>